<evidence type="ECO:0000313" key="3">
    <source>
        <dbReference type="Proteomes" id="UP001154266"/>
    </source>
</evidence>
<evidence type="ECO:0000313" key="2">
    <source>
        <dbReference type="EMBL" id="MDG5486686.1"/>
    </source>
</evidence>
<organism evidence="2 3">
    <name type="scientific">Mycolicibacterium gadium</name>
    <name type="common">Mycobacterium gadium</name>
    <dbReference type="NCBI Taxonomy" id="1794"/>
    <lineage>
        <taxon>Bacteria</taxon>
        <taxon>Bacillati</taxon>
        <taxon>Actinomycetota</taxon>
        <taxon>Actinomycetes</taxon>
        <taxon>Mycobacteriales</taxon>
        <taxon>Mycobacteriaceae</taxon>
        <taxon>Mycolicibacterium</taxon>
    </lineage>
</organism>
<evidence type="ECO:0000256" key="1">
    <source>
        <dbReference type="SAM" id="MobiDB-lite"/>
    </source>
</evidence>
<name>A0ABT6GYV7_MYCGU</name>
<proteinExistence type="predicted"/>
<evidence type="ECO:0008006" key="4">
    <source>
        <dbReference type="Google" id="ProtNLM"/>
    </source>
</evidence>
<dbReference type="Proteomes" id="UP001154266">
    <property type="component" value="Unassembled WGS sequence"/>
</dbReference>
<accession>A0ABT6GYV7</accession>
<gene>
    <name evidence="2" type="ORF">MNO81_28160</name>
</gene>
<protein>
    <recommendedName>
        <fullName evidence="4">Lipoprotein</fullName>
    </recommendedName>
</protein>
<dbReference type="RefSeq" id="WP_278223791.1">
    <property type="nucleotide sequence ID" value="NZ_JAKZMO010000040.1"/>
</dbReference>
<feature type="region of interest" description="Disordered" evidence="1">
    <location>
        <begin position="18"/>
        <end position="44"/>
    </location>
</feature>
<feature type="compositionally biased region" description="Gly residues" evidence="1">
    <location>
        <begin position="24"/>
        <end position="33"/>
    </location>
</feature>
<dbReference type="EMBL" id="JAKZMO010000040">
    <property type="protein sequence ID" value="MDG5486686.1"/>
    <property type="molecule type" value="Genomic_DNA"/>
</dbReference>
<comment type="caution">
    <text evidence="2">The sequence shown here is derived from an EMBL/GenBank/DDBJ whole genome shotgun (WGS) entry which is preliminary data.</text>
</comment>
<keyword evidence="3" id="KW-1185">Reference proteome</keyword>
<reference evidence="2" key="1">
    <citation type="journal article" date="2023" name="Environ. Microbiol.">
        <title>The 2-methylpropene degradation pathway in Mycobacteriaceae family strains.</title>
        <authorList>
            <person name="Helbich S."/>
            <person name="Barrantes I."/>
            <person name="Dos Anjos Borges L.G."/>
            <person name="Pieper D.H."/>
            <person name="Vainshtein Y."/>
            <person name="Sohn K."/>
            <person name="Engesser K.H."/>
        </authorList>
    </citation>
    <scope>NUCLEOTIDE SEQUENCE</scope>
    <source>
        <strain evidence="2">IBE100</strain>
    </source>
</reference>
<sequence length="167" mass="17086">MTMLVPAVFSIGLSACGSADPSPTGGGPTGGGLASADQTVSTPGTVNYDSPEEVADMQSAQAKCVNLPTSEEANACVREIVLGTTITMHGTVQDVLLGTSLQVVNDNPNLYTNPNPMVMTEDHVSFECPRGVAGCSSVKEGDAVYIVAKMELVDGLPTAVVQSVAIQ</sequence>